<keyword evidence="1" id="KW-0812">Transmembrane</keyword>
<keyword evidence="2" id="KW-0732">Signal</keyword>
<sequence>MGVGRICWEVLLSLLVAARCQDGEEADVSKVQEVIPLPADHLHQPCLQDCNSSGWCAWCGEKKACCEAGKGPEECVGADAYFQGHKCVSPTQQALEKVGVVDFTFDMDGVYFAAVLAKPDFREHLIEHLKTWVSHLLLYTVQPQHVGVVLSRGDASRTRVSLKVMVPNAGRAGVILAENRFCRASGQAQIRGDAQNFDGLKYGDAESTTWVTMVNRKVAGQPCGQEAHHPWWSRKKLLSLVRPSVWPYVLAGFLAGACATCAVISICYEHCRLKPPKAFARRLPEGGQPVAMPQTAREEAPLLKQCPQAAFPPGAFGGGFCPSGPGGFSPSQNLSSRTYLPASAQGPAAYMRPP</sequence>
<feature type="chain" id="PRO_5041208959" description="PSI domain-containing protein" evidence="2">
    <location>
        <begin position="21"/>
        <end position="354"/>
    </location>
</feature>
<keyword evidence="1" id="KW-1133">Transmembrane helix</keyword>
<feature type="signal peptide" evidence="2">
    <location>
        <begin position="1"/>
        <end position="20"/>
    </location>
</feature>
<evidence type="ECO:0000256" key="1">
    <source>
        <dbReference type="SAM" id="Phobius"/>
    </source>
</evidence>
<feature type="transmembrane region" description="Helical" evidence="1">
    <location>
        <begin position="245"/>
        <end position="268"/>
    </location>
</feature>
<keyword evidence="1" id="KW-0472">Membrane</keyword>
<gene>
    <name evidence="3" type="ORF">EVOR1521_LOCUS23844</name>
</gene>
<keyword evidence="4" id="KW-1185">Reference proteome</keyword>
<comment type="caution">
    <text evidence="3">The sequence shown here is derived from an EMBL/GenBank/DDBJ whole genome shotgun (WGS) entry which is preliminary data.</text>
</comment>
<evidence type="ECO:0008006" key="5">
    <source>
        <dbReference type="Google" id="ProtNLM"/>
    </source>
</evidence>
<reference evidence="3" key="1">
    <citation type="submission" date="2023-08" db="EMBL/GenBank/DDBJ databases">
        <authorList>
            <person name="Chen Y."/>
            <person name="Shah S."/>
            <person name="Dougan E. K."/>
            <person name="Thang M."/>
            <person name="Chan C."/>
        </authorList>
    </citation>
    <scope>NUCLEOTIDE SEQUENCE</scope>
</reference>
<evidence type="ECO:0000313" key="4">
    <source>
        <dbReference type="Proteomes" id="UP001178507"/>
    </source>
</evidence>
<name>A0AA36NEM6_9DINO</name>
<organism evidence="3 4">
    <name type="scientific">Effrenium voratum</name>
    <dbReference type="NCBI Taxonomy" id="2562239"/>
    <lineage>
        <taxon>Eukaryota</taxon>
        <taxon>Sar</taxon>
        <taxon>Alveolata</taxon>
        <taxon>Dinophyceae</taxon>
        <taxon>Suessiales</taxon>
        <taxon>Symbiodiniaceae</taxon>
        <taxon>Effrenium</taxon>
    </lineage>
</organism>
<dbReference type="EMBL" id="CAUJNA010003374">
    <property type="protein sequence ID" value="CAJ1400521.1"/>
    <property type="molecule type" value="Genomic_DNA"/>
</dbReference>
<proteinExistence type="predicted"/>
<dbReference type="Proteomes" id="UP001178507">
    <property type="component" value="Unassembled WGS sequence"/>
</dbReference>
<protein>
    <recommendedName>
        <fullName evidence="5">PSI domain-containing protein</fullName>
    </recommendedName>
</protein>
<evidence type="ECO:0000256" key="2">
    <source>
        <dbReference type="SAM" id="SignalP"/>
    </source>
</evidence>
<accession>A0AA36NEM6</accession>
<evidence type="ECO:0000313" key="3">
    <source>
        <dbReference type="EMBL" id="CAJ1400521.1"/>
    </source>
</evidence>
<dbReference type="AlphaFoldDB" id="A0AA36NEM6"/>